<dbReference type="InterPro" id="IPR016169">
    <property type="entry name" value="FAD-bd_PCMH_sub2"/>
</dbReference>
<dbReference type="Gene3D" id="1.10.45.10">
    <property type="entry name" value="Vanillyl-alcohol Oxidase, Chain A, domain 4"/>
    <property type="match status" value="1"/>
</dbReference>
<dbReference type="Pfam" id="PF02913">
    <property type="entry name" value="FAD-oxidase_C"/>
    <property type="match status" value="1"/>
</dbReference>
<keyword evidence="8" id="KW-1185">Reference proteome</keyword>
<feature type="domain" description="FAD-binding PCMH-type" evidence="6">
    <location>
        <begin position="32"/>
        <end position="212"/>
    </location>
</feature>
<accession>A0A1Y6BKX9</accession>
<dbReference type="Gene3D" id="3.30.465.10">
    <property type="match status" value="1"/>
</dbReference>
<dbReference type="GO" id="GO:0016491">
    <property type="term" value="F:oxidoreductase activity"/>
    <property type="evidence" value="ECO:0007669"/>
    <property type="project" value="UniProtKB-KW"/>
</dbReference>
<name>A0A1Y6BKX9_9BACT</name>
<dbReference type="SUPFAM" id="SSF56176">
    <property type="entry name" value="FAD-binding/transporter-associated domain-like"/>
    <property type="match status" value="1"/>
</dbReference>
<reference evidence="8" key="1">
    <citation type="submission" date="2017-04" db="EMBL/GenBank/DDBJ databases">
        <authorList>
            <person name="Varghese N."/>
            <person name="Submissions S."/>
        </authorList>
    </citation>
    <scope>NUCLEOTIDE SEQUENCE [LARGE SCALE GENOMIC DNA]</scope>
    <source>
        <strain evidence="8">RKEM611</strain>
    </source>
</reference>
<dbReference type="Gene3D" id="3.30.70.2740">
    <property type="match status" value="1"/>
</dbReference>
<evidence type="ECO:0000256" key="5">
    <source>
        <dbReference type="ARBA" id="ARBA00023002"/>
    </source>
</evidence>
<dbReference type="InterPro" id="IPR016164">
    <property type="entry name" value="FAD-linked_Oxase-like_C"/>
</dbReference>
<dbReference type="AlphaFoldDB" id="A0A1Y6BKX9"/>
<dbReference type="InterPro" id="IPR006094">
    <property type="entry name" value="Oxid_FAD_bind_N"/>
</dbReference>
<evidence type="ECO:0000256" key="1">
    <source>
        <dbReference type="ARBA" id="ARBA00001974"/>
    </source>
</evidence>
<proteinExistence type="inferred from homology"/>
<organism evidence="7 8">
    <name type="scientific">Pseudobacteriovorax antillogorgiicola</name>
    <dbReference type="NCBI Taxonomy" id="1513793"/>
    <lineage>
        <taxon>Bacteria</taxon>
        <taxon>Pseudomonadati</taxon>
        <taxon>Bdellovibrionota</taxon>
        <taxon>Oligoflexia</taxon>
        <taxon>Oligoflexales</taxon>
        <taxon>Pseudobacteriovoracaceae</taxon>
        <taxon>Pseudobacteriovorax</taxon>
    </lineage>
</organism>
<dbReference type="Proteomes" id="UP000192907">
    <property type="component" value="Unassembled WGS sequence"/>
</dbReference>
<dbReference type="SUPFAM" id="SSF55103">
    <property type="entry name" value="FAD-linked oxidases, C-terminal domain"/>
    <property type="match status" value="1"/>
</dbReference>
<dbReference type="Gene3D" id="3.30.43.10">
    <property type="entry name" value="Uridine Diphospho-n-acetylenolpyruvylglucosamine Reductase, domain 2"/>
    <property type="match status" value="1"/>
</dbReference>
<dbReference type="GO" id="GO:0022904">
    <property type="term" value="P:respiratory electron transport chain"/>
    <property type="evidence" value="ECO:0007669"/>
    <property type="project" value="TreeGrafter"/>
</dbReference>
<sequence>MINYDELRQFLKEDQIRHDAESCLVYGEDWTSIPGQAGIVVFPKTTDEVSRILKHCHSHNIPIVPSGGRTGLAGGAVASQGELVLSLEKMNQILDLDPVSRTITAQAGAVLANLEQAAAEQGLKYPIHLGSAGSCQLGGNIATNAGGVRFVAYGGTRQHVLGLEVVLADGQILDLDSKLRKDNTGFDLKQCFIGTEGTLGVITRATMQLLTAPKPSQVALFAFEDVKQLNPLITAIFRSRERALGLEFFTQSCLTKVLQQHQKQSPFNEEYPYYLLFEWESSNLNETPWLNSLFDMKLVVDGVIAQSQKQQQQFWAYRELIPEALQTSGTVYKNDLSVPIQDLSNFIEQIESLSKSQNQFDILLFGHIGDGNLHINYVSPKTTSFPELVQLALPIKNKIFQRVRELKGSISAEHGIGLLKRQDLKMFQSPLHQKLSLDLKAMLDPTGILNPGKLL</sequence>
<keyword evidence="4" id="KW-0274">FAD</keyword>
<dbReference type="InterPro" id="IPR016167">
    <property type="entry name" value="FAD-bd_PCMH_sub1"/>
</dbReference>
<evidence type="ECO:0000256" key="3">
    <source>
        <dbReference type="ARBA" id="ARBA00022630"/>
    </source>
</evidence>
<gene>
    <name evidence="7" type="ORF">SAMN06296036_10652</name>
</gene>
<evidence type="ECO:0000313" key="7">
    <source>
        <dbReference type="EMBL" id="SMF16616.1"/>
    </source>
</evidence>
<dbReference type="Gene3D" id="3.30.70.2190">
    <property type="match status" value="1"/>
</dbReference>
<comment type="similarity">
    <text evidence="2">Belongs to the FAD-binding oxidoreductase/transferase type 4 family.</text>
</comment>
<dbReference type="InterPro" id="IPR036318">
    <property type="entry name" value="FAD-bd_PCMH-like_sf"/>
</dbReference>
<dbReference type="Pfam" id="PF01565">
    <property type="entry name" value="FAD_binding_4"/>
    <property type="match status" value="1"/>
</dbReference>
<keyword evidence="3" id="KW-0285">Flavoprotein</keyword>
<evidence type="ECO:0000256" key="4">
    <source>
        <dbReference type="ARBA" id="ARBA00022827"/>
    </source>
</evidence>
<dbReference type="InterPro" id="IPR016171">
    <property type="entry name" value="Vanillyl_alc_oxidase_C-sub2"/>
</dbReference>
<protein>
    <submittedName>
        <fullName evidence="7">Glycolate oxidase, subunit GlcD</fullName>
    </submittedName>
</protein>
<evidence type="ECO:0000256" key="2">
    <source>
        <dbReference type="ARBA" id="ARBA00008000"/>
    </source>
</evidence>
<keyword evidence="5" id="KW-0560">Oxidoreductase</keyword>
<dbReference type="InterPro" id="IPR016166">
    <property type="entry name" value="FAD-bd_PCMH"/>
</dbReference>
<dbReference type="PROSITE" id="PS51387">
    <property type="entry name" value="FAD_PCMH"/>
    <property type="match status" value="1"/>
</dbReference>
<evidence type="ECO:0000313" key="8">
    <source>
        <dbReference type="Proteomes" id="UP000192907"/>
    </source>
</evidence>
<dbReference type="STRING" id="1513793.SAMN06296036_10652"/>
<dbReference type="InterPro" id="IPR051264">
    <property type="entry name" value="FAD-oxidored/transferase_4"/>
</dbReference>
<dbReference type="PANTHER" id="PTHR43716">
    <property type="entry name" value="D-2-HYDROXYGLUTARATE DEHYDROGENASE, MITOCHONDRIAL"/>
    <property type="match status" value="1"/>
</dbReference>
<evidence type="ECO:0000259" key="6">
    <source>
        <dbReference type="PROSITE" id="PS51387"/>
    </source>
</evidence>
<comment type="cofactor">
    <cofactor evidence="1">
        <name>FAD</name>
        <dbReference type="ChEBI" id="CHEBI:57692"/>
    </cofactor>
</comment>
<dbReference type="EMBL" id="FWZT01000006">
    <property type="protein sequence ID" value="SMF16616.1"/>
    <property type="molecule type" value="Genomic_DNA"/>
</dbReference>
<dbReference type="RefSeq" id="WP_132318036.1">
    <property type="nucleotide sequence ID" value="NZ_FWZT01000006.1"/>
</dbReference>
<dbReference type="InterPro" id="IPR004113">
    <property type="entry name" value="FAD-bd_oxidored_4_C"/>
</dbReference>
<dbReference type="PANTHER" id="PTHR43716:SF1">
    <property type="entry name" value="D-2-HYDROXYGLUTARATE DEHYDROGENASE, MITOCHONDRIAL"/>
    <property type="match status" value="1"/>
</dbReference>
<dbReference type="OrthoDB" id="5287953at2"/>
<dbReference type="GO" id="GO:0071949">
    <property type="term" value="F:FAD binding"/>
    <property type="evidence" value="ECO:0007669"/>
    <property type="project" value="InterPro"/>
</dbReference>